<dbReference type="InterPro" id="IPR052539">
    <property type="entry name" value="MGD_biosynthesis_adapter"/>
</dbReference>
<gene>
    <name evidence="2" type="ORF">EDD72_12025</name>
</gene>
<name>A0A4R3K971_9BACI</name>
<dbReference type="Gene3D" id="3.40.50.300">
    <property type="entry name" value="P-loop containing nucleotide triphosphate hydrolases"/>
    <property type="match status" value="1"/>
</dbReference>
<dbReference type="SUPFAM" id="SSF52540">
    <property type="entry name" value="P-loop containing nucleoside triphosphate hydrolases"/>
    <property type="match status" value="1"/>
</dbReference>
<dbReference type="OrthoDB" id="9786803at2"/>
<evidence type="ECO:0000259" key="1">
    <source>
        <dbReference type="Pfam" id="PF03205"/>
    </source>
</evidence>
<evidence type="ECO:0000313" key="2">
    <source>
        <dbReference type="EMBL" id="TCS79566.1"/>
    </source>
</evidence>
<protein>
    <submittedName>
        <fullName evidence="2">Molybdopterin guanine dinucleotide biosynthesis accessory protein MobB</fullName>
    </submittedName>
</protein>
<dbReference type="InterPro" id="IPR004435">
    <property type="entry name" value="MobB_dom"/>
</dbReference>
<evidence type="ECO:0000313" key="3">
    <source>
        <dbReference type="Proteomes" id="UP000295788"/>
    </source>
</evidence>
<dbReference type="AlphaFoldDB" id="A0A4R3K971"/>
<dbReference type="RefSeq" id="WP_132770100.1">
    <property type="nucleotide sequence ID" value="NZ_SMAB01000020.1"/>
</dbReference>
<dbReference type="InterPro" id="IPR027417">
    <property type="entry name" value="P-loop_NTPase"/>
</dbReference>
<sequence>MLNKQIPIISFVGFSGSGKTTLLTKIIAAFKEKGYRVATVKHDAHRFQMDVQGKDTWKYAQAGSDIVLINSQEKLAMIENLAKPISFEEVVSHIENVDIIFVEGYKHESPPKVLLVRRETDLELLPQLKDVIAIATSLPLQLEEVPVYDINDFNGIVHFIETKILGEKKHGSRK</sequence>
<feature type="domain" description="Molybdopterin-guanine dinucleotide biosynthesis protein B (MobB)" evidence="1">
    <location>
        <begin position="8"/>
        <end position="136"/>
    </location>
</feature>
<proteinExistence type="predicted"/>
<comment type="caution">
    <text evidence="2">The sequence shown here is derived from an EMBL/GenBank/DDBJ whole genome shotgun (WGS) entry which is preliminary data.</text>
</comment>
<dbReference type="CDD" id="cd03116">
    <property type="entry name" value="MobB"/>
    <property type="match status" value="1"/>
</dbReference>
<dbReference type="PANTHER" id="PTHR40072">
    <property type="entry name" value="MOLYBDOPTERIN-GUANINE DINUCLEOTIDE BIOSYNTHESIS ADAPTER PROTEIN-RELATED"/>
    <property type="match status" value="1"/>
</dbReference>
<dbReference type="GO" id="GO:0006777">
    <property type="term" value="P:Mo-molybdopterin cofactor biosynthetic process"/>
    <property type="evidence" value="ECO:0007669"/>
    <property type="project" value="InterPro"/>
</dbReference>
<organism evidence="2 3">
    <name type="scientific">Tepidibacillus fermentans</name>
    <dbReference type="NCBI Taxonomy" id="1281767"/>
    <lineage>
        <taxon>Bacteria</taxon>
        <taxon>Bacillati</taxon>
        <taxon>Bacillota</taxon>
        <taxon>Bacilli</taxon>
        <taxon>Bacillales</taxon>
        <taxon>Bacillaceae</taxon>
        <taxon>Tepidibacillus</taxon>
    </lineage>
</organism>
<keyword evidence="3" id="KW-1185">Reference proteome</keyword>
<dbReference type="Proteomes" id="UP000295788">
    <property type="component" value="Unassembled WGS sequence"/>
</dbReference>
<reference evidence="2 3" key="1">
    <citation type="submission" date="2019-03" db="EMBL/GenBank/DDBJ databases">
        <title>Genomic Encyclopedia of Type Strains, Phase IV (KMG-IV): sequencing the most valuable type-strain genomes for metagenomic binning, comparative biology and taxonomic classification.</title>
        <authorList>
            <person name="Goeker M."/>
        </authorList>
    </citation>
    <scope>NUCLEOTIDE SEQUENCE [LARGE SCALE GENOMIC DNA]</scope>
    <source>
        <strain evidence="2 3">DSM 23802</strain>
    </source>
</reference>
<dbReference type="PANTHER" id="PTHR40072:SF1">
    <property type="entry name" value="MOLYBDOPTERIN-GUANINE DINUCLEOTIDE BIOSYNTHESIS ADAPTER PROTEIN"/>
    <property type="match status" value="1"/>
</dbReference>
<dbReference type="NCBIfam" id="TIGR00176">
    <property type="entry name" value="mobB"/>
    <property type="match status" value="1"/>
</dbReference>
<dbReference type="GO" id="GO:0005525">
    <property type="term" value="F:GTP binding"/>
    <property type="evidence" value="ECO:0007669"/>
    <property type="project" value="InterPro"/>
</dbReference>
<dbReference type="Pfam" id="PF03205">
    <property type="entry name" value="MobB"/>
    <property type="match status" value="1"/>
</dbReference>
<accession>A0A4R3K971</accession>
<dbReference type="EMBL" id="SMAB01000020">
    <property type="protein sequence ID" value="TCS79566.1"/>
    <property type="molecule type" value="Genomic_DNA"/>
</dbReference>